<dbReference type="EMBL" id="RWGY01000009">
    <property type="protein sequence ID" value="TVU35307.1"/>
    <property type="molecule type" value="Genomic_DNA"/>
</dbReference>
<feature type="non-terminal residue" evidence="1">
    <location>
        <position position="1"/>
    </location>
</feature>
<dbReference type="Gramene" id="TVU35307">
    <property type="protein sequence ID" value="TVU35307"/>
    <property type="gene ID" value="EJB05_17191"/>
</dbReference>
<accession>A0A5J9VIG2</accession>
<dbReference type="Proteomes" id="UP000324897">
    <property type="component" value="Unassembled WGS sequence"/>
</dbReference>
<gene>
    <name evidence="1" type="ORF">EJB05_17191</name>
</gene>
<evidence type="ECO:0000313" key="2">
    <source>
        <dbReference type="Proteomes" id="UP000324897"/>
    </source>
</evidence>
<organism evidence="1 2">
    <name type="scientific">Eragrostis curvula</name>
    <name type="common">weeping love grass</name>
    <dbReference type="NCBI Taxonomy" id="38414"/>
    <lineage>
        <taxon>Eukaryota</taxon>
        <taxon>Viridiplantae</taxon>
        <taxon>Streptophyta</taxon>
        <taxon>Embryophyta</taxon>
        <taxon>Tracheophyta</taxon>
        <taxon>Spermatophyta</taxon>
        <taxon>Magnoliopsida</taxon>
        <taxon>Liliopsida</taxon>
        <taxon>Poales</taxon>
        <taxon>Poaceae</taxon>
        <taxon>PACMAD clade</taxon>
        <taxon>Chloridoideae</taxon>
        <taxon>Eragrostideae</taxon>
        <taxon>Eragrostidinae</taxon>
        <taxon>Eragrostis</taxon>
    </lineage>
</organism>
<reference evidence="1 2" key="1">
    <citation type="journal article" date="2019" name="Sci. Rep.">
        <title>A high-quality genome of Eragrostis curvula grass provides insights into Poaceae evolution and supports new strategies to enhance forage quality.</title>
        <authorList>
            <person name="Carballo J."/>
            <person name="Santos B.A.C.M."/>
            <person name="Zappacosta D."/>
            <person name="Garbus I."/>
            <person name="Selva J.P."/>
            <person name="Gallo C.A."/>
            <person name="Diaz A."/>
            <person name="Albertini E."/>
            <person name="Caccamo M."/>
            <person name="Echenique V."/>
        </authorList>
    </citation>
    <scope>NUCLEOTIDE SEQUENCE [LARGE SCALE GENOMIC DNA]</scope>
    <source>
        <strain evidence="2">cv. Victoria</strain>
        <tissue evidence="1">Leaf</tissue>
    </source>
</reference>
<keyword evidence="2" id="KW-1185">Reference proteome</keyword>
<proteinExistence type="predicted"/>
<sequence>MDNMARRPFLISFTFSSVNFLEPIGLGREIRCALIHPNLKVKQQIRWPAPRLTIALAKKKLHRAKVIVSVVSRDIKGFAS</sequence>
<name>A0A5J9VIG2_9POAL</name>
<evidence type="ECO:0000313" key="1">
    <source>
        <dbReference type="EMBL" id="TVU35307.1"/>
    </source>
</evidence>
<comment type="caution">
    <text evidence="1">The sequence shown here is derived from an EMBL/GenBank/DDBJ whole genome shotgun (WGS) entry which is preliminary data.</text>
</comment>
<protein>
    <submittedName>
        <fullName evidence="1">Uncharacterized protein</fullName>
    </submittedName>
</protein>
<dbReference type="AlphaFoldDB" id="A0A5J9VIG2"/>